<dbReference type="InterPro" id="IPR006260">
    <property type="entry name" value="TonB/TolA_C"/>
</dbReference>
<keyword evidence="3" id="KW-1133">Transmembrane helix</keyword>
<dbReference type="SUPFAM" id="SSF74653">
    <property type="entry name" value="TolA/TonB C-terminal domain"/>
    <property type="match status" value="1"/>
</dbReference>
<proteinExistence type="predicted"/>
<dbReference type="RefSeq" id="WP_192567549.1">
    <property type="nucleotide sequence ID" value="NZ_JACZEP010000006.1"/>
</dbReference>
<reference evidence="6 7" key="1">
    <citation type="submission" date="2020-09" db="EMBL/GenBank/DDBJ databases">
        <title>Draft Genome Sequence of Aminobacter carboxidus type strain DSM 1086, a soil Gram-negative carboxydobacterium.</title>
        <authorList>
            <person name="Turrini P."/>
            <person name="Tescari M."/>
            <person name="Artuso I."/>
            <person name="Lugli G.A."/>
            <person name="Frangipani E."/>
            <person name="Ventura M."/>
            <person name="Visca P."/>
        </authorList>
    </citation>
    <scope>NUCLEOTIDE SEQUENCE [LARGE SCALE GENOMIC DNA]</scope>
    <source>
        <strain evidence="6 7">DSM 1086</strain>
    </source>
</reference>
<feature type="region of interest" description="Disordered" evidence="5">
    <location>
        <begin position="1"/>
        <end position="21"/>
    </location>
</feature>
<protein>
    <submittedName>
        <fullName evidence="6">Energy transducer TonB</fullName>
    </submittedName>
</protein>
<feature type="region of interest" description="Disordered" evidence="5">
    <location>
        <begin position="71"/>
        <end position="92"/>
    </location>
</feature>
<dbReference type="Pfam" id="PF13103">
    <property type="entry name" value="TonB_2"/>
    <property type="match status" value="1"/>
</dbReference>
<evidence type="ECO:0000256" key="3">
    <source>
        <dbReference type="ARBA" id="ARBA00022989"/>
    </source>
</evidence>
<evidence type="ECO:0000256" key="4">
    <source>
        <dbReference type="ARBA" id="ARBA00023136"/>
    </source>
</evidence>
<evidence type="ECO:0000256" key="2">
    <source>
        <dbReference type="ARBA" id="ARBA00022692"/>
    </source>
</evidence>
<organism evidence="6 7">
    <name type="scientific">Aminobacter carboxidus</name>
    <dbReference type="NCBI Taxonomy" id="376165"/>
    <lineage>
        <taxon>Bacteria</taxon>
        <taxon>Pseudomonadati</taxon>
        <taxon>Pseudomonadota</taxon>
        <taxon>Alphaproteobacteria</taxon>
        <taxon>Hyphomicrobiales</taxon>
        <taxon>Phyllobacteriaceae</taxon>
        <taxon>Aminobacter</taxon>
    </lineage>
</organism>
<dbReference type="Gene3D" id="3.30.1150.10">
    <property type="match status" value="1"/>
</dbReference>
<keyword evidence="7" id="KW-1185">Reference proteome</keyword>
<comment type="caution">
    <text evidence="6">The sequence shown here is derived from an EMBL/GenBank/DDBJ whole genome shotgun (WGS) entry which is preliminary data.</text>
</comment>
<accession>A0ABR9GRM3</accession>
<dbReference type="EMBL" id="JACZEP010000006">
    <property type="protein sequence ID" value="MBE1206334.1"/>
    <property type="molecule type" value="Genomic_DNA"/>
</dbReference>
<gene>
    <name evidence="6" type="ORF">IHE39_18740</name>
</gene>
<sequence length="92" mass="9859">MDRHLASVVSPTLGPTQNVATNTLRPSGCAVRTANVSITTDNNGKMSSATISKTSGDPAFDKKALSLAKSKFQKLPNPRKNDKYLQPVDLMN</sequence>
<keyword evidence="2" id="KW-0812">Transmembrane</keyword>
<evidence type="ECO:0000256" key="5">
    <source>
        <dbReference type="SAM" id="MobiDB-lite"/>
    </source>
</evidence>
<comment type="subcellular location">
    <subcellularLocation>
        <location evidence="1">Membrane</location>
        <topology evidence="1">Single-pass membrane protein</topology>
    </subcellularLocation>
</comment>
<evidence type="ECO:0000256" key="1">
    <source>
        <dbReference type="ARBA" id="ARBA00004167"/>
    </source>
</evidence>
<feature type="compositionally biased region" description="Polar residues" evidence="5">
    <location>
        <begin position="9"/>
        <end position="21"/>
    </location>
</feature>
<dbReference type="NCBIfam" id="TIGR01352">
    <property type="entry name" value="tonB_Cterm"/>
    <property type="match status" value="1"/>
</dbReference>
<evidence type="ECO:0000313" key="6">
    <source>
        <dbReference type="EMBL" id="MBE1206334.1"/>
    </source>
</evidence>
<evidence type="ECO:0000313" key="7">
    <source>
        <dbReference type="Proteomes" id="UP000598227"/>
    </source>
</evidence>
<dbReference type="Proteomes" id="UP000598227">
    <property type="component" value="Unassembled WGS sequence"/>
</dbReference>
<keyword evidence="4" id="KW-0472">Membrane</keyword>
<name>A0ABR9GRM3_9HYPH</name>